<evidence type="ECO:0000313" key="2">
    <source>
        <dbReference type="Proteomes" id="UP000807716"/>
    </source>
</evidence>
<sequence length="110" mass="12387">MITRCPKLEHLDLSDDGDDGNDGSYADDDDYADDMFGWYNFGAAKGSKSVARNSPYAPWELPSLRSLTLFGDATWKFSQASWMSMLNSLVTMRLGTQRIITEFDDDIPVF</sequence>
<name>A0A9P6TUP9_9FUNG</name>
<gene>
    <name evidence="1" type="ORF">DFQ27_002141</name>
</gene>
<protein>
    <submittedName>
        <fullName evidence="1">Uncharacterized protein</fullName>
    </submittedName>
</protein>
<feature type="non-terminal residue" evidence="1">
    <location>
        <position position="110"/>
    </location>
</feature>
<reference evidence="1" key="1">
    <citation type="journal article" date="2020" name="Fungal Divers.">
        <title>Resolving the Mortierellaceae phylogeny through synthesis of multi-gene phylogenetics and phylogenomics.</title>
        <authorList>
            <person name="Vandepol N."/>
            <person name="Liber J."/>
            <person name="Desiro A."/>
            <person name="Na H."/>
            <person name="Kennedy M."/>
            <person name="Barry K."/>
            <person name="Grigoriev I.V."/>
            <person name="Miller A.N."/>
            <person name="O'Donnell K."/>
            <person name="Stajich J.E."/>
            <person name="Bonito G."/>
        </authorList>
    </citation>
    <scope>NUCLEOTIDE SEQUENCE</scope>
    <source>
        <strain evidence="1">BC1065</strain>
    </source>
</reference>
<accession>A0A9P6TUP9</accession>
<organism evidence="1 2">
    <name type="scientific">Actinomortierella ambigua</name>
    <dbReference type="NCBI Taxonomy" id="1343610"/>
    <lineage>
        <taxon>Eukaryota</taxon>
        <taxon>Fungi</taxon>
        <taxon>Fungi incertae sedis</taxon>
        <taxon>Mucoromycota</taxon>
        <taxon>Mortierellomycotina</taxon>
        <taxon>Mortierellomycetes</taxon>
        <taxon>Mortierellales</taxon>
        <taxon>Mortierellaceae</taxon>
        <taxon>Actinomortierella</taxon>
    </lineage>
</organism>
<dbReference type="AlphaFoldDB" id="A0A9P6TUP9"/>
<evidence type="ECO:0000313" key="1">
    <source>
        <dbReference type="EMBL" id="KAG0247358.1"/>
    </source>
</evidence>
<comment type="caution">
    <text evidence="1">The sequence shown here is derived from an EMBL/GenBank/DDBJ whole genome shotgun (WGS) entry which is preliminary data.</text>
</comment>
<proteinExistence type="predicted"/>
<keyword evidence="2" id="KW-1185">Reference proteome</keyword>
<dbReference type="Proteomes" id="UP000807716">
    <property type="component" value="Unassembled WGS sequence"/>
</dbReference>
<dbReference type="EMBL" id="JAAAJB010001789">
    <property type="protein sequence ID" value="KAG0247358.1"/>
    <property type="molecule type" value="Genomic_DNA"/>
</dbReference>